<dbReference type="PANTHER" id="PTHR37984">
    <property type="entry name" value="PROTEIN CBG26694"/>
    <property type="match status" value="1"/>
</dbReference>
<dbReference type="InterPro" id="IPR043128">
    <property type="entry name" value="Rev_trsase/Diguanyl_cyclase"/>
</dbReference>
<feature type="region of interest" description="Disordered" evidence="7">
    <location>
        <begin position="689"/>
        <end position="741"/>
    </location>
</feature>
<dbReference type="AlphaFoldDB" id="U6MVL7"/>
<evidence type="ECO:0000256" key="2">
    <source>
        <dbReference type="ARBA" id="ARBA00022695"/>
    </source>
</evidence>
<dbReference type="InterPro" id="IPR000477">
    <property type="entry name" value="RT_dom"/>
</dbReference>
<dbReference type="SUPFAM" id="SSF56672">
    <property type="entry name" value="DNA/RNA polymerases"/>
    <property type="match status" value="1"/>
</dbReference>
<dbReference type="Pfam" id="PF17921">
    <property type="entry name" value="Integrase_H2C2"/>
    <property type="match status" value="1"/>
</dbReference>
<dbReference type="CDD" id="cd01647">
    <property type="entry name" value="RT_LTR"/>
    <property type="match status" value="1"/>
</dbReference>
<evidence type="ECO:0000256" key="1">
    <source>
        <dbReference type="ARBA" id="ARBA00022679"/>
    </source>
</evidence>
<organism evidence="9 10">
    <name type="scientific">Eimeria necatrix</name>
    <dbReference type="NCBI Taxonomy" id="51315"/>
    <lineage>
        <taxon>Eukaryota</taxon>
        <taxon>Sar</taxon>
        <taxon>Alveolata</taxon>
        <taxon>Apicomplexa</taxon>
        <taxon>Conoidasida</taxon>
        <taxon>Coccidia</taxon>
        <taxon>Eucoccidiorida</taxon>
        <taxon>Eimeriorina</taxon>
        <taxon>Eimeriidae</taxon>
        <taxon>Eimeria</taxon>
    </lineage>
</organism>
<protein>
    <recommendedName>
        <fullName evidence="8">Integrase catalytic domain-containing protein</fullName>
    </recommendedName>
</protein>
<dbReference type="PROSITE" id="PS50994">
    <property type="entry name" value="INTEGRASE"/>
    <property type="match status" value="1"/>
</dbReference>
<keyword evidence="4" id="KW-0255">Endonuclease</keyword>
<dbReference type="GO" id="GO:0003676">
    <property type="term" value="F:nucleic acid binding"/>
    <property type="evidence" value="ECO:0007669"/>
    <property type="project" value="InterPro"/>
</dbReference>
<dbReference type="GO" id="GO:0016787">
    <property type="term" value="F:hydrolase activity"/>
    <property type="evidence" value="ECO:0007669"/>
    <property type="project" value="UniProtKB-KW"/>
</dbReference>
<dbReference type="EMBL" id="HG723282">
    <property type="protein sequence ID" value="CDJ65775.1"/>
    <property type="molecule type" value="Genomic_DNA"/>
</dbReference>
<dbReference type="Gene3D" id="1.10.340.70">
    <property type="match status" value="1"/>
</dbReference>
<dbReference type="GO" id="GO:0004519">
    <property type="term" value="F:endonuclease activity"/>
    <property type="evidence" value="ECO:0007669"/>
    <property type="project" value="UniProtKB-KW"/>
</dbReference>
<dbReference type="Pfam" id="PF17917">
    <property type="entry name" value="RT_RNaseH"/>
    <property type="match status" value="1"/>
</dbReference>
<feature type="region of interest" description="Disordered" evidence="7">
    <location>
        <begin position="979"/>
        <end position="1004"/>
    </location>
</feature>
<keyword evidence="6" id="KW-0695">RNA-directed DNA polymerase</keyword>
<dbReference type="InterPro" id="IPR012337">
    <property type="entry name" value="RNaseH-like_sf"/>
</dbReference>
<evidence type="ECO:0000256" key="7">
    <source>
        <dbReference type="SAM" id="MobiDB-lite"/>
    </source>
</evidence>
<evidence type="ECO:0000313" key="9">
    <source>
        <dbReference type="EMBL" id="CDJ65775.1"/>
    </source>
</evidence>
<keyword evidence="2" id="KW-0548">Nucleotidyltransferase</keyword>
<feature type="domain" description="Integrase catalytic" evidence="8">
    <location>
        <begin position="882"/>
        <end position="966"/>
    </location>
</feature>
<dbReference type="CDD" id="cd09274">
    <property type="entry name" value="RNase_HI_RT_Ty3"/>
    <property type="match status" value="1"/>
</dbReference>
<dbReference type="PANTHER" id="PTHR37984:SF5">
    <property type="entry name" value="PROTEIN NYNRIN-LIKE"/>
    <property type="match status" value="1"/>
</dbReference>
<dbReference type="Gene3D" id="3.10.10.10">
    <property type="entry name" value="HIV Type 1 Reverse Transcriptase, subunit A, domain 1"/>
    <property type="match status" value="1"/>
</dbReference>
<dbReference type="VEuPathDB" id="ToxoDB:ENH_00013030"/>
<dbReference type="RefSeq" id="XP_013434242.1">
    <property type="nucleotide sequence ID" value="XM_013578788.1"/>
</dbReference>
<reference evidence="9" key="1">
    <citation type="submission" date="2013-10" db="EMBL/GenBank/DDBJ databases">
        <title>Genomic analysis of the causative agents of coccidiosis in chickens.</title>
        <authorList>
            <person name="Reid A.J."/>
            <person name="Blake D."/>
            <person name="Billington K."/>
            <person name="Browne H."/>
            <person name="Dunn M."/>
            <person name="Hung S."/>
            <person name="Kawahara F."/>
            <person name="Miranda-Saavedra D."/>
            <person name="Mourier T."/>
            <person name="Nagra H."/>
            <person name="Otto T.D."/>
            <person name="Rawlings N."/>
            <person name="Sanchez A."/>
            <person name="Sanders M."/>
            <person name="Subramaniam C."/>
            <person name="Tay Y."/>
            <person name="Dear P."/>
            <person name="Doerig C."/>
            <person name="Gruber A."/>
            <person name="Parkinson J."/>
            <person name="Shirley M."/>
            <person name="Wan K.L."/>
            <person name="Berriman M."/>
            <person name="Tomley F."/>
            <person name="Pain A."/>
        </authorList>
    </citation>
    <scope>NUCLEOTIDE SEQUENCE [LARGE SCALE GENOMIC DNA]</scope>
    <source>
        <strain evidence="9">Houghton</strain>
    </source>
</reference>
<keyword evidence="5" id="KW-0378">Hydrolase</keyword>
<keyword evidence="1" id="KW-0808">Transferase</keyword>
<keyword evidence="10" id="KW-1185">Reference proteome</keyword>
<feature type="region of interest" description="Disordered" evidence="7">
    <location>
        <begin position="1"/>
        <end position="24"/>
    </location>
</feature>
<keyword evidence="3" id="KW-0540">Nuclease</keyword>
<dbReference type="InterPro" id="IPR041373">
    <property type="entry name" value="RT_RNaseH"/>
</dbReference>
<accession>U6MVL7</accession>
<evidence type="ECO:0000256" key="5">
    <source>
        <dbReference type="ARBA" id="ARBA00022801"/>
    </source>
</evidence>
<reference evidence="9" key="2">
    <citation type="submission" date="2013-10" db="EMBL/GenBank/DDBJ databases">
        <authorList>
            <person name="Aslett M."/>
        </authorList>
    </citation>
    <scope>NUCLEOTIDE SEQUENCE [LARGE SCALE GENOMIC DNA]</scope>
    <source>
        <strain evidence="9">Houghton</strain>
    </source>
</reference>
<evidence type="ECO:0000256" key="4">
    <source>
        <dbReference type="ARBA" id="ARBA00022759"/>
    </source>
</evidence>
<dbReference type="GeneID" id="25471485"/>
<dbReference type="InterPro" id="IPR041588">
    <property type="entry name" value="Integrase_H2C2"/>
</dbReference>
<dbReference type="Proteomes" id="UP000030754">
    <property type="component" value="Unassembled WGS sequence"/>
</dbReference>
<feature type="compositionally biased region" description="Basic and acidic residues" evidence="7">
    <location>
        <begin position="110"/>
        <end position="121"/>
    </location>
</feature>
<dbReference type="Gene3D" id="3.30.420.10">
    <property type="entry name" value="Ribonuclease H-like superfamily/Ribonuclease H"/>
    <property type="match status" value="1"/>
</dbReference>
<dbReference type="Pfam" id="PF00078">
    <property type="entry name" value="RVT_1"/>
    <property type="match status" value="1"/>
</dbReference>
<dbReference type="OrthoDB" id="2013610at2759"/>
<gene>
    <name evidence="9" type="ORF">ENH_00013030</name>
</gene>
<sequence length="1029" mass="115475">MDPDGARKSKIALGEPTRTAMSVRVADIRHVPAPSGENEPNVREKYARSPNAILVSFEWEKQLLNTAEGTNTSDGHAEGTQPLSEARWESGSASILSEDAPGATTASSRKSAEATEDGCRPDATELAPHWWRKTCTKEPYDQWGSIVLSGLTRIDRVVTGVTMWRGHARFSGDFLVGTVSYDLVLGLDWLTEHKVASHFQSDRLRTYVNGQWCELPFVRTGEENLQGEYPTVVHPRTPTEQAYEILAKQVAGMLAEETAIFLRPPPKRYKSHAKTKAKARITSLVHQAAADTKSRRAPLQGLHLILALPGAGSAVPVRFSDEWQGAFCCVLIGNQPTSSGWGSPFASTALTAAEGEEGSPWPMAKLEHTLFDEWINSTEAQDVPCEIIQVLQEYRASFPDYLPKGLPPKRRHDRHILLVPGKLPAESAIYRMTPDQLTFHKQEIGKLLNNGWIGKPIFLYALLRSWQTKRDDGSGERKKRMVVNYQALNSLTIAPDFPLPPIQTILEMLGGAKYFSILDLEAGFHQIHMAKEDRWKKAFRSVLGLFEYRVMPFGLKVLEQDGKPIGFLSQFMNPTQQRYSIYNEELLALVTALDKWSHLLRVSKVTAYTDHKALTHLQRLQTSKPLCGCTGWWLDFLAEFPDLHITYAEGSRSQVADALSRRPDLSNTCSHDTPPTPLMLAVAQARVAPRTRGRPANYRKLAGIRSRRPRRRSLPSAASPSPPEPNPEVEHPTPTTKTPADISDALQWPQAHSKCPVIRAPYKVAADQPGEALQIEFRNRQFTFRYVQHYLHIRVHGLWRICISHFPEFLSRALHSHHDHVTAGYRGQKKTFAALSKHYYWQGMRAYTTAYIESCIHCRASKSLNQKPADLLQQPLIPSRRWAQSDIWQQLCSRFNIKWCMCSSYDPQSDGQTELVNRTLDQMLRTYIQSDERKLERLLPALELAYNTTSHSSTEFSTFEVMIGKNPLTAANLDIQIPGNEGCTGDPSAPRTNPSSHEQTEKGHYQAHAVPATPLAEVGCGAHLYHTQA</sequence>
<name>U6MVL7_9EIME</name>
<dbReference type="InterPro" id="IPR050951">
    <property type="entry name" value="Retrovirus_Pol_polyprotein"/>
</dbReference>
<evidence type="ECO:0000256" key="3">
    <source>
        <dbReference type="ARBA" id="ARBA00022722"/>
    </source>
</evidence>
<dbReference type="Gene3D" id="3.30.70.270">
    <property type="match status" value="1"/>
</dbReference>
<evidence type="ECO:0000259" key="8">
    <source>
        <dbReference type="PROSITE" id="PS50994"/>
    </source>
</evidence>
<proteinExistence type="predicted"/>
<dbReference type="SUPFAM" id="SSF53098">
    <property type="entry name" value="Ribonuclease H-like"/>
    <property type="match status" value="1"/>
</dbReference>
<dbReference type="GO" id="GO:0003964">
    <property type="term" value="F:RNA-directed DNA polymerase activity"/>
    <property type="evidence" value="ECO:0007669"/>
    <property type="project" value="UniProtKB-KW"/>
</dbReference>
<dbReference type="InterPro" id="IPR036397">
    <property type="entry name" value="RNaseH_sf"/>
</dbReference>
<evidence type="ECO:0000256" key="6">
    <source>
        <dbReference type="ARBA" id="ARBA00022918"/>
    </source>
</evidence>
<feature type="region of interest" description="Disordered" evidence="7">
    <location>
        <begin position="68"/>
        <end position="121"/>
    </location>
</feature>
<dbReference type="InterPro" id="IPR043502">
    <property type="entry name" value="DNA/RNA_pol_sf"/>
</dbReference>
<dbReference type="GO" id="GO:0015074">
    <property type="term" value="P:DNA integration"/>
    <property type="evidence" value="ECO:0007669"/>
    <property type="project" value="InterPro"/>
</dbReference>
<dbReference type="InterPro" id="IPR001584">
    <property type="entry name" value="Integrase_cat-core"/>
</dbReference>
<evidence type="ECO:0000313" key="10">
    <source>
        <dbReference type="Proteomes" id="UP000030754"/>
    </source>
</evidence>